<reference evidence="2 3" key="1">
    <citation type="journal article" date="2015" name="Microbiome">
        <title>Genomic resolution of linkages in carbon, nitrogen, and sulfur cycling among widespread estuary sediment bacteria.</title>
        <authorList>
            <person name="Baker B.J."/>
            <person name="Lazar C.S."/>
            <person name="Teske A.P."/>
            <person name="Dick G.J."/>
        </authorList>
    </citation>
    <scope>NUCLEOTIDE SEQUENCE [LARGE SCALE GENOMIC DNA]</scope>
    <source>
        <strain evidence="2">DG_78</strain>
    </source>
</reference>
<evidence type="ECO:0000256" key="1">
    <source>
        <dbReference type="SAM" id="Phobius"/>
    </source>
</evidence>
<accession>A0A0S7YH46</accession>
<protein>
    <submittedName>
        <fullName evidence="2">Uncharacterized protein</fullName>
    </submittedName>
</protein>
<gene>
    <name evidence="2" type="ORF">AMJ52_03145</name>
</gene>
<proteinExistence type="predicted"/>
<keyword evidence="1" id="KW-0472">Membrane</keyword>
<keyword evidence="1" id="KW-1133">Transmembrane helix</keyword>
<dbReference type="AlphaFoldDB" id="A0A0S7YH46"/>
<sequence length="287" mass="32204">MKWYDIISKIDRRIIYLLLTIFVILPFFIPFTIPQNIMPQTRKLFDFVESIPPKDKAVIISFDYTPQTMPECRPMAIALLKHCFARNIPVIGVSFDPQGPGLAVEAFATVVDELNSCATSSSDSIMYGRDYVYLGWKSGRLAALLEMGESIVSVFPVDHFRNAVDSFPLMQRITNYKNISIAIILAAADYPIDWIRYPQTRYGVKVGAGLTAVMAPQYYPYVQTGQVSGMMSGMKGAAEYEKLVLDHGYARILGTAETGMNSQSMIHILIMAFIILGNVGYFFSRKK</sequence>
<name>A0A0S7YH46_UNCT6</name>
<dbReference type="Proteomes" id="UP000051012">
    <property type="component" value="Unassembled WGS sequence"/>
</dbReference>
<dbReference type="EMBL" id="LJNI01000027">
    <property type="protein sequence ID" value="KPJ73811.1"/>
    <property type="molecule type" value="Genomic_DNA"/>
</dbReference>
<organism evidence="2 3">
    <name type="scientific">candidate division TA06 bacterium DG_78</name>
    <dbReference type="NCBI Taxonomy" id="1703772"/>
    <lineage>
        <taxon>Bacteria</taxon>
        <taxon>Bacteria division TA06</taxon>
    </lineage>
</organism>
<feature type="transmembrane region" description="Helical" evidence="1">
    <location>
        <begin position="265"/>
        <end position="283"/>
    </location>
</feature>
<evidence type="ECO:0000313" key="3">
    <source>
        <dbReference type="Proteomes" id="UP000051012"/>
    </source>
</evidence>
<feature type="transmembrane region" description="Helical" evidence="1">
    <location>
        <begin position="14"/>
        <end position="33"/>
    </location>
</feature>
<comment type="caution">
    <text evidence="2">The sequence shown here is derived from an EMBL/GenBank/DDBJ whole genome shotgun (WGS) entry which is preliminary data.</text>
</comment>
<evidence type="ECO:0000313" key="2">
    <source>
        <dbReference type="EMBL" id="KPJ73811.1"/>
    </source>
</evidence>
<keyword evidence="1" id="KW-0812">Transmembrane</keyword>